<keyword evidence="4" id="KW-0460">Magnesium</keyword>
<gene>
    <name evidence="6" type="ORF">FEZ48_13755</name>
</gene>
<dbReference type="InterPro" id="IPR022948">
    <property type="entry name" value="COD_ChbG_bac"/>
</dbReference>
<dbReference type="RefSeq" id="WP_138473219.1">
    <property type="nucleotide sequence ID" value="NZ_VBTE01000084.1"/>
</dbReference>
<evidence type="ECO:0000313" key="7">
    <source>
        <dbReference type="Proteomes" id="UP000307201"/>
    </source>
</evidence>
<keyword evidence="3" id="KW-0378">Hydrolase</keyword>
<dbReference type="EMBL" id="VBTE01000084">
    <property type="protein sequence ID" value="TLQ04232.1"/>
    <property type="molecule type" value="Genomic_DNA"/>
</dbReference>
<sequence length="233" mass="26676">MDIIINADDFGLSSGVNEGIIDTHLNGVVTRTTLLMNGHAVEEAVRLAKNHPSLKVGIHLTFTFGRPLNQKATSELTNADGKFKFSSIETPLSQLEIRQIKNEWQSQIEAFRQTGLELDHIDSHHHVHGWTDLKKVILELGTLYHVPIRYTKTIKDHPEHTLTEYAWLNFYEDGVDHHLFEYLTDLPYPTVEVMTHPAVIDEKLKTVSSYVSYREIERQLLKTMVPTKNVNLI</sequence>
<dbReference type="Proteomes" id="UP000307201">
    <property type="component" value="Unassembled WGS sequence"/>
</dbReference>
<dbReference type="GO" id="GO:0019213">
    <property type="term" value="F:deacetylase activity"/>
    <property type="evidence" value="ECO:0007669"/>
    <property type="project" value="TreeGrafter"/>
</dbReference>
<dbReference type="GO" id="GO:0000272">
    <property type="term" value="P:polysaccharide catabolic process"/>
    <property type="evidence" value="ECO:0007669"/>
    <property type="project" value="InterPro"/>
</dbReference>
<dbReference type="AlphaFoldDB" id="A0A5R9BWG9"/>
<name>A0A5R9BWG9_9LACT</name>
<proteinExistence type="predicted"/>
<keyword evidence="2" id="KW-0479">Metal-binding</keyword>
<dbReference type="Gene3D" id="3.20.20.370">
    <property type="entry name" value="Glycoside hydrolase/deacetylase"/>
    <property type="match status" value="1"/>
</dbReference>
<protein>
    <submittedName>
        <fullName evidence="6">Carbohydrate deacetylase</fullName>
    </submittedName>
</protein>
<evidence type="ECO:0000256" key="5">
    <source>
        <dbReference type="ARBA" id="ARBA00023277"/>
    </source>
</evidence>
<dbReference type="GO" id="GO:0016811">
    <property type="term" value="F:hydrolase activity, acting on carbon-nitrogen (but not peptide) bonds, in linear amides"/>
    <property type="evidence" value="ECO:0007669"/>
    <property type="project" value="InterPro"/>
</dbReference>
<dbReference type="CDD" id="cd10803">
    <property type="entry name" value="YdjC_EF3048_like"/>
    <property type="match status" value="1"/>
</dbReference>
<dbReference type="GO" id="GO:0046872">
    <property type="term" value="F:metal ion binding"/>
    <property type="evidence" value="ECO:0007669"/>
    <property type="project" value="UniProtKB-KW"/>
</dbReference>
<reference evidence="6 7" key="1">
    <citation type="submission" date="2019-05" db="EMBL/GenBank/DDBJ databases">
        <title>The metagenome of a microbial culture collection derived from dairy environment covers the genomic content of the human microbiome.</title>
        <authorList>
            <person name="Roder T."/>
            <person name="Wuthrich D."/>
            <person name="Sattari Z."/>
            <person name="Von Ah U."/>
            <person name="Bar C."/>
            <person name="Ronchi F."/>
            <person name="Macpherson A.J."/>
            <person name="Ganal-Vonarburg S.C."/>
            <person name="Bruggmann R."/>
            <person name="Vergeres G."/>
        </authorList>
    </citation>
    <scope>NUCLEOTIDE SEQUENCE [LARGE SCALE GENOMIC DNA]</scope>
    <source>
        <strain evidence="6 7">FAM 24235</strain>
    </source>
</reference>
<comment type="caution">
    <text evidence="6">The sequence shown here is derived from an EMBL/GenBank/DDBJ whole genome shotgun (WGS) entry which is preliminary data.</text>
</comment>
<organism evidence="6 7">
    <name type="scientific">Marinilactibacillus psychrotolerans</name>
    <dbReference type="NCBI Taxonomy" id="191770"/>
    <lineage>
        <taxon>Bacteria</taxon>
        <taxon>Bacillati</taxon>
        <taxon>Bacillota</taxon>
        <taxon>Bacilli</taxon>
        <taxon>Lactobacillales</taxon>
        <taxon>Carnobacteriaceae</taxon>
        <taxon>Marinilactibacillus</taxon>
    </lineage>
</organism>
<dbReference type="Pfam" id="PF04794">
    <property type="entry name" value="YdjC"/>
    <property type="match status" value="1"/>
</dbReference>
<accession>A0A5R9BWG9</accession>
<dbReference type="PANTHER" id="PTHR31609">
    <property type="entry name" value="YDJC DEACETYLASE FAMILY MEMBER"/>
    <property type="match status" value="1"/>
</dbReference>
<evidence type="ECO:0000256" key="4">
    <source>
        <dbReference type="ARBA" id="ARBA00022842"/>
    </source>
</evidence>
<evidence type="ECO:0000313" key="6">
    <source>
        <dbReference type="EMBL" id="TLQ04232.1"/>
    </source>
</evidence>
<dbReference type="InterPro" id="IPR006879">
    <property type="entry name" value="YdjC-like"/>
</dbReference>
<dbReference type="PANTHER" id="PTHR31609:SF1">
    <property type="entry name" value="CARBOHYDRATE DEACETYLASE"/>
    <property type="match status" value="1"/>
</dbReference>
<dbReference type="InterPro" id="IPR011330">
    <property type="entry name" value="Glyco_hydro/deAcase_b/a-brl"/>
</dbReference>
<evidence type="ECO:0000256" key="3">
    <source>
        <dbReference type="ARBA" id="ARBA00022801"/>
    </source>
</evidence>
<keyword evidence="5" id="KW-0119">Carbohydrate metabolism</keyword>
<comment type="cofactor">
    <cofactor evidence="1">
        <name>Mg(2+)</name>
        <dbReference type="ChEBI" id="CHEBI:18420"/>
    </cofactor>
</comment>
<evidence type="ECO:0000256" key="1">
    <source>
        <dbReference type="ARBA" id="ARBA00001946"/>
    </source>
</evidence>
<dbReference type="OrthoDB" id="9774177at2"/>
<dbReference type="SUPFAM" id="SSF88713">
    <property type="entry name" value="Glycoside hydrolase/deacetylase"/>
    <property type="match status" value="1"/>
</dbReference>
<evidence type="ECO:0000256" key="2">
    <source>
        <dbReference type="ARBA" id="ARBA00022723"/>
    </source>
</evidence>